<dbReference type="PANTHER" id="PTHR30040">
    <property type="entry name" value="THIAMINE BIOSYNTHESIS LIPOPROTEIN APBE"/>
    <property type="match status" value="1"/>
</dbReference>
<dbReference type="SUPFAM" id="SSF143631">
    <property type="entry name" value="ApbE-like"/>
    <property type="match status" value="1"/>
</dbReference>
<sequence>MRHVFETMGTVASIELPETVTTELDTVREIFTAADQRFSLYAPESELSRIASGTLTLARASSAVRESYERSIQWRIHTSGLFSPNRPDGVIDLNGIVKAEAIERAGAHLDSVGCPSWTINVGGDILVRTDRAPWVTGIADPSDDRSLICSVVLAGSRRAVATSGSAQRGDHIWRGCELGPTHFVQVSVIADDIVTADVLATAIVAGGQEALDDVTGRWPIDVLAIDRGGALMATPGFREAIAA</sequence>
<evidence type="ECO:0000256" key="5">
    <source>
        <dbReference type="ARBA" id="ARBA00022679"/>
    </source>
</evidence>
<name>A0A2C8ZJT8_9MICO</name>
<keyword evidence="4" id="KW-0285">Flavoprotein</keyword>
<evidence type="ECO:0000313" key="11">
    <source>
        <dbReference type="EMBL" id="SOE65155.1"/>
    </source>
</evidence>
<keyword evidence="7" id="KW-0274">FAD</keyword>
<evidence type="ECO:0000256" key="10">
    <source>
        <dbReference type="ARBA" id="ARBA00048540"/>
    </source>
</evidence>
<evidence type="ECO:0000313" key="12">
    <source>
        <dbReference type="Proteomes" id="UP000219440"/>
    </source>
</evidence>
<proteinExistence type="predicted"/>
<evidence type="ECO:0000256" key="8">
    <source>
        <dbReference type="ARBA" id="ARBA00022842"/>
    </source>
</evidence>
<dbReference type="Gene3D" id="3.10.520.10">
    <property type="entry name" value="ApbE-like domains"/>
    <property type="match status" value="2"/>
</dbReference>
<evidence type="ECO:0000256" key="7">
    <source>
        <dbReference type="ARBA" id="ARBA00022827"/>
    </source>
</evidence>
<evidence type="ECO:0000256" key="4">
    <source>
        <dbReference type="ARBA" id="ARBA00022630"/>
    </source>
</evidence>
<keyword evidence="8" id="KW-0460">Magnesium</keyword>
<comment type="cofactor">
    <cofactor evidence="1">
        <name>Mg(2+)</name>
        <dbReference type="ChEBI" id="CHEBI:18420"/>
    </cofactor>
</comment>
<keyword evidence="5" id="KW-0808">Transferase</keyword>
<keyword evidence="12" id="KW-1185">Reference proteome</keyword>
<accession>A0A2C8ZJT8</accession>
<dbReference type="Pfam" id="PF02424">
    <property type="entry name" value="ApbE"/>
    <property type="match status" value="1"/>
</dbReference>
<gene>
    <name evidence="11" type="ORF">SAMN06296378_1510</name>
</gene>
<dbReference type="RefSeq" id="WP_229671207.1">
    <property type="nucleotide sequence ID" value="NZ_BMLC01000001.1"/>
</dbReference>
<reference evidence="11 12" key="1">
    <citation type="submission" date="2017-09" db="EMBL/GenBank/DDBJ databases">
        <authorList>
            <person name="Ehlers B."/>
            <person name="Leendertz F.H."/>
        </authorList>
    </citation>
    <scope>NUCLEOTIDE SEQUENCE [LARGE SCALE GENOMIC DNA]</scope>
    <source>
        <strain evidence="11 12">CGMCC 1.05381</strain>
    </source>
</reference>
<dbReference type="EC" id="2.7.1.180" evidence="2"/>
<dbReference type="EMBL" id="OCST01000003">
    <property type="protein sequence ID" value="SOE65155.1"/>
    <property type="molecule type" value="Genomic_DNA"/>
</dbReference>
<dbReference type="InterPro" id="IPR003374">
    <property type="entry name" value="ApbE-like_sf"/>
</dbReference>
<evidence type="ECO:0000256" key="2">
    <source>
        <dbReference type="ARBA" id="ARBA00011955"/>
    </source>
</evidence>
<protein>
    <recommendedName>
        <fullName evidence="3">FAD:protein FMN transferase</fullName>
        <ecNumber evidence="2">2.7.1.180</ecNumber>
    </recommendedName>
    <alternativeName>
        <fullName evidence="9">Flavin transferase</fullName>
    </alternativeName>
</protein>
<comment type="catalytic activity">
    <reaction evidence="10">
        <text>L-threonyl-[protein] + FAD = FMN-L-threonyl-[protein] + AMP + H(+)</text>
        <dbReference type="Rhea" id="RHEA:36847"/>
        <dbReference type="Rhea" id="RHEA-COMP:11060"/>
        <dbReference type="Rhea" id="RHEA-COMP:11061"/>
        <dbReference type="ChEBI" id="CHEBI:15378"/>
        <dbReference type="ChEBI" id="CHEBI:30013"/>
        <dbReference type="ChEBI" id="CHEBI:57692"/>
        <dbReference type="ChEBI" id="CHEBI:74257"/>
        <dbReference type="ChEBI" id="CHEBI:456215"/>
        <dbReference type="EC" id="2.7.1.180"/>
    </reaction>
</comment>
<evidence type="ECO:0000256" key="3">
    <source>
        <dbReference type="ARBA" id="ARBA00016337"/>
    </source>
</evidence>
<evidence type="ECO:0000256" key="6">
    <source>
        <dbReference type="ARBA" id="ARBA00022723"/>
    </source>
</evidence>
<dbReference type="InterPro" id="IPR024932">
    <property type="entry name" value="ApbE"/>
</dbReference>
<dbReference type="Proteomes" id="UP000219440">
    <property type="component" value="Unassembled WGS sequence"/>
</dbReference>
<organism evidence="11 12">
    <name type="scientific">Salinibacterium xinjiangense</name>
    <dbReference type="NCBI Taxonomy" id="386302"/>
    <lineage>
        <taxon>Bacteria</taxon>
        <taxon>Bacillati</taxon>
        <taxon>Actinomycetota</taxon>
        <taxon>Actinomycetes</taxon>
        <taxon>Micrococcales</taxon>
        <taxon>Microbacteriaceae</taxon>
        <taxon>Salinibacterium</taxon>
    </lineage>
</organism>
<dbReference type="GO" id="GO:0046872">
    <property type="term" value="F:metal ion binding"/>
    <property type="evidence" value="ECO:0007669"/>
    <property type="project" value="UniProtKB-KW"/>
</dbReference>
<dbReference type="AlphaFoldDB" id="A0A2C8ZJT8"/>
<keyword evidence="11" id="KW-0449">Lipoprotein</keyword>
<evidence type="ECO:0000256" key="9">
    <source>
        <dbReference type="ARBA" id="ARBA00031306"/>
    </source>
</evidence>
<evidence type="ECO:0000256" key="1">
    <source>
        <dbReference type="ARBA" id="ARBA00001946"/>
    </source>
</evidence>
<keyword evidence="6" id="KW-0479">Metal-binding</keyword>
<dbReference type="GO" id="GO:0016740">
    <property type="term" value="F:transferase activity"/>
    <property type="evidence" value="ECO:0007669"/>
    <property type="project" value="UniProtKB-KW"/>
</dbReference>
<dbReference type="PANTHER" id="PTHR30040:SF2">
    <property type="entry name" value="FAD:PROTEIN FMN TRANSFERASE"/>
    <property type="match status" value="1"/>
</dbReference>